<organism evidence="1">
    <name type="scientific">Cryptomonas curvata</name>
    <dbReference type="NCBI Taxonomy" id="233186"/>
    <lineage>
        <taxon>Eukaryota</taxon>
        <taxon>Cryptophyceae</taxon>
        <taxon>Cryptomonadales</taxon>
        <taxon>Cryptomonadaceae</taxon>
        <taxon>Cryptomonas</taxon>
    </lineage>
</organism>
<sequence length="325" mass="36711">MPAKVNPYKCTSEEFFIAARNMTNDLNHKVVRDSKRRTKSVMALYRMTAGWIPQDTDNVVTTKQGNSSIKHWSAEHLVHNKTSWEALGIDKGKLPNATITCPNTGREYYPGMFMNGIIIDTNSPEFKCRIDEIINFPPELIHESFEIIESIYFKYFDDKGQGAGRNNDLYDVLHRVQQMLIQLQNKMFADRQGIEEKIKLHSGQIVTNHHEAVVMKEKLELAIAMSEMANSSFTRASDHDIASRMVECFRGAFSKAQFANACESLQLATVLQTAKSALDNGETLNVDILMSDIVGAFQPKEFEESLQSAMVASSAHHERSAQEVR</sequence>
<reference evidence="1" key="1">
    <citation type="submission" date="2021-01" db="EMBL/GenBank/DDBJ databases">
        <authorList>
            <person name="Corre E."/>
            <person name="Pelletier E."/>
            <person name="Niang G."/>
            <person name="Scheremetjew M."/>
            <person name="Finn R."/>
            <person name="Kale V."/>
            <person name="Holt S."/>
            <person name="Cochrane G."/>
            <person name="Meng A."/>
            <person name="Brown T."/>
            <person name="Cohen L."/>
        </authorList>
    </citation>
    <scope>NUCLEOTIDE SEQUENCE</scope>
    <source>
        <strain evidence="1">CCAP979/52</strain>
    </source>
</reference>
<dbReference type="AlphaFoldDB" id="A0A7S0QLA7"/>
<dbReference type="EMBL" id="HBEZ01026139">
    <property type="protein sequence ID" value="CAD8636762.1"/>
    <property type="molecule type" value="Transcribed_RNA"/>
</dbReference>
<protein>
    <submittedName>
        <fullName evidence="1">Uncharacterized protein</fullName>
    </submittedName>
</protein>
<accession>A0A7S0QLA7</accession>
<gene>
    <name evidence="1" type="ORF">CCUR1050_LOCUS14446</name>
</gene>
<name>A0A7S0QLA7_9CRYP</name>
<evidence type="ECO:0000313" key="1">
    <source>
        <dbReference type="EMBL" id="CAD8636762.1"/>
    </source>
</evidence>
<proteinExistence type="predicted"/>